<dbReference type="InParanoid" id="A0A074YQ53"/>
<dbReference type="OrthoDB" id="5365129at2759"/>
<proteinExistence type="predicted"/>
<dbReference type="RefSeq" id="XP_013348195.1">
    <property type="nucleotide sequence ID" value="XM_013492741.1"/>
</dbReference>
<dbReference type="EMBL" id="KL584750">
    <property type="protein sequence ID" value="KEQ99830.1"/>
    <property type="molecule type" value="Genomic_DNA"/>
</dbReference>
<organism evidence="1 2">
    <name type="scientific">Aureobasidium subglaciale (strain EXF-2481)</name>
    <name type="common">Aureobasidium pullulans var. subglaciale</name>
    <dbReference type="NCBI Taxonomy" id="1043005"/>
    <lineage>
        <taxon>Eukaryota</taxon>
        <taxon>Fungi</taxon>
        <taxon>Dikarya</taxon>
        <taxon>Ascomycota</taxon>
        <taxon>Pezizomycotina</taxon>
        <taxon>Dothideomycetes</taxon>
        <taxon>Dothideomycetidae</taxon>
        <taxon>Dothideales</taxon>
        <taxon>Saccotheciaceae</taxon>
        <taxon>Aureobasidium</taxon>
    </lineage>
</organism>
<sequence length="212" mass="23297">MVARLKILLGLATLGISAVTTGITATKVLVNFRTRLHTVLVARGWFDDDHTNGCPYASLKFFVNAYSTEVQNTYHQDLSCSATIFGPDTGPISGVPNYSPKVKRSGPSVNQAPATRRPWMRKRLIVSNLTNQTAEDLCGSATSWGPDFVGSDGKFCDMSTKKVSPLCSNEHVEGCVEMNQDRSVITKRSITRRTVETTKTYDVVSTWGNEQE</sequence>
<dbReference type="HOGENOM" id="CLU_1299484_0_0_1"/>
<accession>A0A074YQ53</accession>
<gene>
    <name evidence="1" type="ORF">AUEXF2481DRAFT_35756</name>
</gene>
<dbReference type="AlphaFoldDB" id="A0A074YQ53"/>
<dbReference type="OMA" id="WYHYSES"/>
<evidence type="ECO:0000313" key="1">
    <source>
        <dbReference type="EMBL" id="KEQ99830.1"/>
    </source>
</evidence>
<name>A0A074YQ53_AURSE</name>
<reference evidence="1 2" key="1">
    <citation type="journal article" date="2014" name="BMC Genomics">
        <title>Genome sequencing of four Aureobasidium pullulans varieties: biotechnological potential, stress tolerance, and description of new species.</title>
        <authorList>
            <person name="Gostin Ar C."/>
            <person name="Ohm R.A."/>
            <person name="Kogej T."/>
            <person name="Sonjak S."/>
            <person name="Turk M."/>
            <person name="Zajc J."/>
            <person name="Zalar P."/>
            <person name="Grube M."/>
            <person name="Sun H."/>
            <person name="Han J."/>
            <person name="Sharma A."/>
            <person name="Chiniquy J."/>
            <person name="Ngan C.Y."/>
            <person name="Lipzen A."/>
            <person name="Barry K."/>
            <person name="Grigoriev I.V."/>
            <person name="Gunde-Cimerman N."/>
        </authorList>
    </citation>
    <scope>NUCLEOTIDE SEQUENCE [LARGE SCALE GENOMIC DNA]</scope>
    <source>
        <strain evidence="1 2">EXF-2481</strain>
    </source>
</reference>
<dbReference type="GeneID" id="25365400"/>
<dbReference type="Proteomes" id="UP000030641">
    <property type="component" value="Unassembled WGS sequence"/>
</dbReference>
<keyword evidence="2" id="KW-1185">Reference proteome</keyword>
<protein>
    <submittedName>
        <fullName evidence="1">Uncharacterized protein</fullName>
    </submittedName>
</protein>
<dbReference type="STRING" id="1043005.A0A074YQ53"/>
<evidence type="ECO:0000313" key="2">
    <source>
        <dbReference type="Proteomes" id="UP000030641"/>
    </source>
</evidence>